<accession>A0AAN7P4W3</accession>
<feature type="compositionally biased region" description="Basic residues" evidence="1">
    <location>
        <begin position="240"/>
        <end position="251"/>
    </location>
</feature>
<name>A0AAN7P4W3_9COLE</name>
<comment type="caution">
    <text evidence="2">The sequence shown here is derived from an EMBL/GenBank/DDBJ whole genome shotgun (WGS) entry which is preliminary data.</text>
</comment>
<dbReference type="Proteomes" id="UP001353858">
    <property type="component" value="Unassembled WGS sequence"/>
</dbReference>
<gene>
    <name evidence="2" type="ORF">RN001_008926</name>
</gene>
<feature type="compositionally biased region" description="Polar residues" evidence="1">
    <location>
        <begin position="259"/>
        <end position="269"/>
    </location>
</feature>
<organism evidence="2 3">
    <name type="scientific">Aquatica leii</name>
    <dbReference type="NCBI Taxonomy" id="1421715"/>
    <lineage>
        <taxon>Eukaryota</taxon>
        <taxon>Metazoa</taxon>
        <taxon>Ecdysozoa</taxon>
        <taxon>Arthropoda</taxon>
        <taxon>Hexapoda</taxon>
        <taxon>Insecta</taxon>
        <taxon>Pterygota</taxon>
        <taxon>Neoptera</taxon>
        <taxon>Endopterygota</taxon>
        <taxon>Coleoptera</taxon>
        <taxon>Polyphaga</taxon>
        <taxon>Elateriformia</taxon>
        <taxon>Elateroidea</taxon>
        <taxon>Lampyridae</taxon>
        <taxon>Luciolinae</taxon>
        <taxon>Aquatica</taxon>
    </lineage>
</organism>
<evidence type="ECO:0000313" key="3">
    <source>
        <dbReference type="Proteomes" id="UP001353858"/>
    </source>
</evidence>
<dbReference type="AlphaFoldDB" id="A0AAN7P4W3"/>
<feature type="region of interest" description="Disordered" evidence="1">
    <location>
        <begin position="224"/>
        <end position="284"/>
    </location>
</feature>
<feature type="compositionally biased region" description="Basic and acidic residues" evidence="1">
    <location>
        <begin position="224"/>
        <end position="234"/>
    </location>
</feature>
<dbReference type="EMBL" id="JARPUR010000003">
    <property type="protein sequence ID" value="KAK4880780.1"/>
    <property type="molecule type" value="Genomic_DNA"/>
</dbReference>
<reference evidence="3" key="1">
    <citation type="submission" date="2023-01" db="EMBL/GenBank/DDBJ databases">
        <title>Key to firefly adult light organ development and bioluminescence: homeobox transcription factors regulate luciferase expression and transportation to peroxisome.</title>
        <authorList>
            <person name="Fu X."/>
        </authorList>
    </citation>
    <scope>NUCLEOTIDE SEQUENCE [LARGE SCALE GENOMIC DNA]</scope>
</reference>
<evidence type="ECO:0000313" key="2">
    <source>
        <dbReference type="EMBL" id="KAK4880780.1"/>
    </source>
</evidence>
<keyword evidence="3" id="KW-1185">Reference proteome</keyword>
<protein>
    <submittedName>
        <fullName evidence="2">Uncharacterized protein</fullName>
    </submittedName>
</protein>
<proteinExistence type="predicted"/>
<evidence type="ECO:0000256" key="1">
    <source>
        <dbReference type="SAM" id="MobiDB-lite"/>
    </source>
</evidence>
<sequence length="301" mass="34493">MLVENEKTSPVTVRLRTATGEEIPTHGQVKVTIGLGNGILDHQVLARPKTLDDALVHALEFEAAKQASQRDGHKLCCAAEVPAQTLESIDEIAQRILRERVMTALNCGEIGHVRRHRTKPKKRTRRALENLKRGDQKRQKQMLIQRPPTPAEFELFQQNQILVQQNQLKTQNEINLWNAWQQSLATIETLKGNINLLMQRVNSLEKLVAVPNVEQRIENKTEYHTDEEELERKTGWIVQRSKKNKSKKRKASGTPETPPQASTSNQTDNMVKEKKVPLPPPVNLVNVKEYQTVHEYWNQQQ</sequence>